<comment type="similarity">
    <text evidence="11">In the N-terminal section; belongs to the FAD-binding oxidoreductase/transferase type 4 family.</text>
</comment>
<dbReference type="GO" id="GO:0071949">
    <property type="term" value="F:FAD binding"/>
    <property type="evidence" value="ECO:0007669"/>
    <property type="project" value="InterPro"/>
</dbReference>
<evidence type="ECO:0000259" key="14">
    <source>
        <dbReference type="PROSITE" id="PS51387"/>
    </source>
</evidence>
<keyword evidence="3" id="KW-0285">Flavoprotein</keyword>
<evidence type="ECO:0000256" key="1">
    <source>
        <dbReference type="ARBA" id="ARBA00001974"/>
    </source>
</evidence>
<evidence type="ECO:0000256" key="12">
    <source>
        <dbReference type="ARBA" id="ARBA00067680"/>
    </source>
</evidence>
<sequence length="990" mass="108081">MNSAVIKAFSWEDSTVSEPVCEQFCEALLSAGYQGDLHRDEAGKLLAATDNSVYQVTPALVLAPLNGMDLDIIGRVAASPAFERLALTARGGGTGTNGQALTNAIVIDTSRHMTRVLAFNAEARTVRVEPGVVLAQLNAYLAEHGLTFPAQISTASRATIGGMVSTDACGKGSRIYGKTGDYVESLNLILSRGGTISARTYTAEELDAAAHAGDAGTQLAQELRALVSPVRESVEAVFPRISRSLTGYDIQRAFPADGAVHLQRLIAGSEGTLAIIRDITLRVVPIPTVKKLVVVRYPSLDEALSDCQRILTHGPSAIETLDEKLYALARNDATWTQVRHAMEGDTPPEHPLVTNFVEFLGDSESEVDARITGFVESLREVNQIQGHYVANASQEQKQLWGVRSRGVGLLARADGPRKPIAFVEDTVVPPEHLPAYIKAFRAILDRHGVDYGMFGHVDAGCLHVRPALDMTQESDARLLRTITEEVVALVKQYGGLLWGEHGKGYRGEFTRDFFGNDLYPVLGEIKRLFDPNNRMNPGKIVTPRPDIAAVAAIDAVPFRGTIDGEVPASIRQQWTKAFECNGNGVCFDWDTSVPICPSYKVTRDRVQSPKGRAALLREWLRVKQANDRDRLQIVEQQLMQSMQGCLGCNACASQCPVHVSIPELRSRFLETYYRTHGWPLRERLLGNMERVLSVTRRLPWLFNPLLGARPVRRLAERRLGVIDSPLLSQPSFEQRIAKGYRQPRRSRGSVALLLDPYTSSFDAAVPEAAVALLRALNFEVSTIAAIPSGKAAHVHGMREKAAQQSQAVLRTVASLARRQVPVIALEPSVALFLRQDCGHAELGDAAGKILLLNEWLAGLGLDTGVPTIAGDEQTYGLLAHCTEITAIPTTGESWRDLFRSFGLLLQPEPVGCCGMAGTYGHLVENQERSKKLYAMSWQRHVAHYGERLLATGFSCRCQVGRLGGFRPRHPVEVLAQRALGLSQDASSSSA</sequence>
<reference evidence="15" key="1">
    <citation type="submission" date="2022-03" db="EMBL/GenBank/DDBJ databases">
        <title>Genomic Encyclopedia of Type Strains, Phase III (KMG-III): the genomes of soil and plant-associated and newly described type strains.</title>
        <authorList>
            <person name="Whitman W."/>
        </authorList>
    </citation>
    <scope>NUCLEOTIDE SEQUENCE</scope>
    <source>
        <strain evidence="15">ANL 6-2</strain>
    </source>
</reference>
<dbReference type="PROSITE" id="PS00198">
    <property type="entry name" value="4FE4S_FER_1"/>
    <property type="match status" value="1"/>
</dbReference>
<comment type="catalytic activity">
    <reaction evidence="10">
        <text>(R)-2-hydroxyglutarate + A = 2-oxoglutarate + AH2</text>
        <dbReference type="Rhea" id="RHEA:38295"/>
        <dbReference type="ChEBI" id="CHEBI:13193"/>
        <dbReference type="ChEBI" id="CHEBI:15801"/>
        <dbReference type="ChEBI" id="CHEBI:16810"/>
        <dbReference type="ChEBI" id="CHEBI:17499"/>
        <dbReference type="EC" id="1.1.99.39"/>
    </reaction>
    <physiologicalReaction direction="left-to-right" evidence="10">
        <dbReference type="Rhea" id="RHEA:38296"/>
    </physiologicalReaction>
</comment>
<evidence type="ECO:0000256" key="8">
    <source>
        <dbReference type="ARBA" id="ARBA00023014"/>
    </source>
</evidence>
<dbReference type="Pfam" id="PF01565">
    <property type="entry name" value="FAD_binding_4"/>
    <property type="match status" value="1"/>
</dbReference>
<evidence type="ECO:0000256" key="7">
    <source>
        <dbReference type="ARBA" id="ARBA00023004"/>
    </source>
</evidence>
<dbReference type="InterPro" id="IPR004113">
    <property type="entry name" value="FAD-bd_oxidored_4_C"/>
</dbReference>
<dbReference type="InterPro" id="IPR017900">
    <property type="entry name" value="4Fe4S_Fe_S_CS"/>
</dbReference>
<dbReference type="Pfam" id="PF13183">
    <property type="entry name" value="Fer4_8"/>
    <property type="match status" value="1"/>
</dbReference>
<evidence type="ECO:0000256" key="6">
    <source>
        <dbReference type="ARBA" id="ARBA00023002"/>
    </source>
</evidence>
<dbReference type="InterPro" id="IPR017896">
    <property type="entry name" value="4Fe4S_Fe-S-bd"/>
</dbReference>
<evidence type="ECO:0000259" key="13">
    <source>
        <dbReference type="PROSITE" id="PS51379"/>
    </source>
</evidence>
<dbReference type="GO" id="GO:0004458">
    <property type="term" value="F:D-lactate dehydrogenase (cytochrome) activity"/>
    <property type="evidence" value="ECO:0007669"/>
    <property type="project" value="TreeGrafter"/>
</dbReference>
<organism evidence="15 16">
    <name type="scientific">Natronocella acetinitrilica</name>
    <dbReference type="NCBI Taxonomy" id="414046"/>
    <lineage>
        <taxon>Bacteria</taxon>
        <taxon>Pseudomonadati</taxon>
        <taxon>Pseudomonadota</taxon>
        <taxon>Gammaproteobacteria</taxon>
        <taxon>Chromatiales</taxon>
        <taxon>Ectothiorhodospiraceae</taxon>
        <taxon>Natronocella</taxon>
    </lineage>
</organism>
<dbReference type="FunFam" id="3.30.70.2740:FF:000003">
    <property type="entry name" value="Oxidoreductase, FAD-binding, putative"/>
    <property type="match status" value="1"/>
</dbReference>
<evidence type="ECO:0000313" key="15">
    <source>
        <dbReference type="EMBL" id="MCP1675756.1"/>
    </source>
</evidence>
<dbReference type="InterPro" id="IPR016164">
    <property type="entry name" value="FAD-linked_Oxase-like_C"/>
</dbReference>
<dbReference type="SUPFAM" id="SSF55103">
    <property type="entry name" value="FAD-linked oxidases, C-terminal domain"/>
    <property type="match status" value="1"/>
</dbReference>
<dbReference type="Gene3D" id="3.30.465.10">
    <property type="match status" value="1"/>
</dbReference>
<feature type="domain" description="FAD-binding PCMH-type" evidence="14">
    <location>
        <begin position="54"/>
        <end position="286"/>
    </location>
</feature>
<dbReference type="SUPFAM" id="SSF56176">
    <property type="entry name" value="FAD-binding/transporter-associated domain-like"/>
    <property type="match status" value="1"/>
</dbReference>
<dbReference type="Gene3D" id="1.10.45.10">
    <property type="entry name" value="Vanillyl-alcohol Oxidase, Chain A, domain 4"/>
    <property type="match status" value="1"/>
</dbReference>
<dbReference type="InterPro" id="IPR009051">
    <property type="entry name" value="Helical_ferredxn"/>
</dbReference>
<feature type="domain" description="4Fe-4S ferredoxin-type" evidence="13">
    <location>
        <begin position="636"/>
        <end position="665"/>
    </location>
</feature>
<evidence type="ECO:0000256" key="2">
    <source>
        <dbReference type="ARBA" id="ARBA00022485"/>
    </source>
</evidence>
<keyword evidence="7" id="KW-0408">Iron</keyword>
<keyword evidence="8" id="KW-0411">Iron-sulfur</keyword>
<keyword evidence="6" id="KW-0560">Oxidoreductase</keyword>
<keyword evidence="16" id="KW-1185">Reference proteome</keyword>
<dbReference type="Proteomes" id="UP001205843">
    <property type="component" value="Unassembled WGS sequence"/>
</dbReference>
<dbReference type="InterPro" id="IPR016171">
    <property type="entry name" value="Vanillyl_alc_oxidase_C-sub2"/>
</dbReference>
<dbReference type="InterPro" id="IPR016166">
    <property type="entry name" value="FAD-bd_PCMH"/>
</dbReference>
<dbReference type="Gene3D" id="3.30.70.2740">
    <property type="match status" value="1"/>
</dbReference>
<dbReference type="GO" id="GO:0008720">
    <property type="term" value="F:D-lactate dehydrogenase (NAD+) activity"/>
    <property type="evidence" value="ECO:0007669"/>
    <property type="project" value="TreeGrafter"/>
</dbReference>
<dbReference type="AlphaFoldDB" id="A0AAE3KCG8"/>
<evidence type="ECO:0000256" key="5">
    <source>
        <dbReference type="ARBA" id="ARBA00022827"/>
    </source>
</evidence>
<comment type="cofactor">
    <cofactor evidence="1">
        <name>FAD</name>
        <dbReference type="ChEBI" id="CHEBI:57692"/>
    </cofactor>
</comment>
<evidence type="ECO:0000256" key="4">
    <source>
        <dbReference type="ARBA" id="ARBA00022723"/>
    </source>
</evidence>
<evidence type="ECO:0000256" key="11">
    <source>
        <dbReference type="ARBA" id="ARBA00060924"/>
    </source>
</evidence>
<dbReference type="PANTHER" id="PTHR11748">
    <property type="entry name" value="D-LACTATE DEHYDROGENASE"/>
    <property type="match status" value="1"/>
</dbReference>
<evidence type="ECO:0000256" key="9">
    <source>
        <dbReference type="ARBA" id="ARBA00039003"/>
    </source>
</evidence>
<keyword evidence="4" id="KW-0479">Metal-binding</keyword>
<protein>
    <recommendedName>
        <fullName evidence="12">D-2-hydroxyglutarate dehydrogenase</fullName>
        <ecNumber evidence="9">1.1.99.39</ecNumber>
    </recommendedName>
</protein>
<evidence type="ECO:0000313" key="16">
    <source>
        <dbReference type="Proteomes" id="UP001205843"/>
    </source>
</evidence>
<dbReference type="PANTHER" id="PTHR11748:SF119">
    <property type="entry name" value="D-2-HYDROXYGLUTARATE DEHYDROGENASE"/>
    <property type="match status" value="1"/>
</dbReference>
<dbReference type="InterPro" id="IPR036318">
    <property type="entry name" value="FAD-bd_PCMH-like_sf"/>
</dbReference>
<dbReference type="SUPFAM" id="SSF46548">
    <property type="entry name" value="alpha-helical ferredoxin"/>
    <property type="match status" value="1"/>
</dbReference>
<dbReference type="InterPro" id="IPR006094">
    <property type="entry name" value="Oxid_FAD_bind_N"/>
</dbReference>
<keyword evidence="5" id="KW-0274">FAD</keyword>
<dbReference type="PROSITE" id="PS51379">
    <property type="entry name" value="4FE4S_FER_2"/>
    <property type="match status" value="1"/>
</dbReference>
<accession>A0AAE3KCG8</accession>
<name>A0AAE3KCG8_9GAMM</name>
<proteinExistence type="inferred from homology"/>
<comment type="caution">
    <text evidence="15">The sequence shown here is derived from an EMBL/GenBank/DDBJ whole genome shotgun (WGS) entry which is preliminary data.</text>
</comment>
<evidence type="ECO:0000256" key="10">
    <source>
        <dbReference type="ARBA" id="ARBA00051291"/>
    </source>
</evidence>
<dbReference type="InterPro" id="IPR016169">
    <property type="entry name" value="FAD-bd_PCMH_sub2"/>
</dbReference>
<dbReference type="GO" id="GO:0051539">
    <property type="term" value="F:4 iron, 4 sulfur cluster binding"/>
    <property type="evidence" value="ECO:0007669"/>
    <property type="project" value="UniProtKB-KW"/>
</dbReference>
<dbReference type="Pfam" id="PF02913">
    <property type="entry name" value="FAD-oxidase_C"/>
    <property type="match status" value="1"/>
</dbReference>
<keyword evidence="2" id="KW-0004">4Fe-4S</keyword>
<dbReference type="GO" id="GO:0051990">
    <property type="term" value="F:(R)-2-hydroxyglutarate dehydrogenase activity"/>
    <property type="evidence" value="ECO:0007669"/>
    <property type="project" value="UniProtKB-EC"/>
</dbReference>
<evidence type="ECO:0000256" key="3">
    <source>
        <dbReference type="ARBA" id="ARBA00022630"/>
    </source>
</evidence>
<dbReference type="EMBL" id="JALJXV010000007">
    <property type="protein sequence ID" value="MCP1675756.1"/>
    <property type="molecule type" value="Genomic_DNA"/>
</dbReference>
<dbReference type="Gene3D" id="1.10.1060.10">
    <property type="entry name" value="Alpha-helical ferredoxin"/>
    <property type="match status" value="1"/>
</dbReference>
<dbReference type="EC" id="1.1.99.39" evidence="9"/>
<dbReference type="GO" id="GO:0046872">
    <property type="term" value="F:metal ion binding"/>
    <property type="evidence" value="ECO:0007669"/>
    <property type="project" value="UniProtKB-KW"/>
</dbReference>
<dbReference type="GO" id="GO:1903457">
    <property type="term" value="P:lactate catabolic process"/>
    <property type="evidence" value="ECO:0007669"/>
    <property type="project" value="TreeGrafter"/>
</dbReference>
<gene>
    <name evidence="15" type="ORF">J2T57_002911</name>
</gene>
<dbReference type="PROSITE" id="PS51387">
    <property type="entry name" value="FAD_PCMH"/>
    <property type="match status" value="1"/>
</dbReference>